<reference evidence="1 2" key="1">
    <citation type="journal article" date="2017" name="Curr. Biol.">
        <title>The Evolution of Venom by Co-option of Single-Copy Genes.</title>
        <authorList>
            <person name="Martinson E.O."/>
            <person name="Mrinalini"/>
            <person name="Kelkar Y.D."/>
            <person name="Chang C.H."/>
            <person name="Werren J.H."/>
        </authorList>
    </citation>
    <scope>NUCLEOTIDE SEQUENCE [LARGE SCALE GENOMIC DNA]</scope>
    <source>
        <strain evidence="1 2">Alberta</strain>
        <tissue evidence="1">Whole body</tissue>
    </source>
</reference>
<dbReference type="EMBL" id="NNAY01003902">
    <property type="protein sequence ID" value="OXU18689.1"/>
    <property type="molecule type" value="Genomic_DNA"/>
</dbReference>
<dbReference type="AlphaFoldDB" id="A0A232EK03"/>
<protein>
    <submittedName>
        <fullName evidence="1">Uncharacterized protein</fullName>
    </submittedName>
</protein>
<comment type="caution">
    <text evidence="1">The sequence shown here is derived from an EMBL/GenBank/DDBJ whole genome shotgun (WGS) entry which is preliminary data.</text>
</comment>
<keyword evidence="2" id="KW-1185">Reference proteome</keyword>
<organism evidence="1 2">
    <name type="scientific">Trichomalopsis sarcophagae</name>
    <dbReference type="NCBI Taxonomy" id="543379"/>
    <lineage>
        <taxon>Eukaryota</taxon>
        <taxon>Metazoa</taxon>
        <taxon>Ecdysozoa</taxon>
        <taxon>Arthropoda</taxon>
        <taxon>Hexapoda</taxon>
        <taxon>Insecta</taxon>
        <taxon>Pterygota</taxon>
        <taxon>Neoptera</taxon>
        <taxon>Endopterygota</taxon>
        <taxon>Hymenoptera</taxon>
        <taxon>Apocrita</taxon>
        <taxon>Proctotrupomorpha</taxon>
        <taxon>Chalcidoidea</taxon>
        <taxon>Pteromalidae</taxon>
        <taxon>Pteromalinae</taxon>
        <taxon>Trichomalopsis</taxon>
    </lineage>
</organism>
<sequence length="78" mass="8854">MCITRIKVLKESFNLRTGKLRIITCVKSCLGLKIAKNHKNLNFLRKSCLGKKKYFVIAGTQGFSGSRWPKEPKKVGLE</sequence>
<evidence type="ECO:0000313" key="2">
    <source>
        <dbReference type="Proteomes" id="UP000215335"/>
    </source>
</evidence>
<dbReference type="Proteomes" id="UP000215335">
    <property type="component" value="Unassembled WGS sequence"/>
</dbReference>
<evidence type="ECO:0000313" key="1">
    <source>
        <dbReference type="EMBL" id="OXU18689.1"/>
    </source>
</evidence>
<name>A0A232EK03_9HYME</name>
<feature type="non-terminal residue" evidence="1">
    <location>
        <position position="78"/>
    </location>
</feature>
<accession>A0A232EK03</accession>
<proteinExistence type="predicted"/>
<gene>
    <name evidence="1" type="ORF">TSAR_001573</name>
</gene>